<gene>
    <name evidence="1" type="ORF">N3K66_000296</name>
</gene>
<accession>A0ACC0VBK7</accession>
<dbReference type="Proteomes" id="UP001163324">
    <property type="component" value="Chromosome 1"/>
</dbReference>
<protein>
    <submittedName>
        <fullName evidence="1">Uncharacterized protein</fullName>
    </submittedName>
</protein>
<evidence type="ECO:0000313" key="1">
    <source>
        <dbReference type="EMBL" id="KAI9903767.1"/>
    </source>
</evidence>
<proteinExistence type="predicted"/>
<name>A0ACC0VBK7_9HYPO</name>
<comment type="caution">
    <text evidence="1">The sequence shown here is derived from an EMBL/GenBank/DDBJ whole genome shotgun (WGS) entry which is preliminary data.</text>
</comment>
<keyword evidence="2" id="KW-1185">Reference proteome</keyword>
<reference evidence="1" key="1">
    <citation type="submission" date="2022-10" db="EMBL/GenBank/DDBJ databases">
        <title>Complete Genome of Trichothecium roseum strain YXFP-22015, a Plant Pathogen Isolated from Citrus.</title>
        <authorList>
            <person name="Wang Y."/>
            <person name="Zhu L."/>
        </authorList>
    </citation>
    <scope>NUCLEOTIDE SEQUENCE</scope>
    <source>
        <strain evidence="1">YXFP-22015</strain>
    </source>
</reference>
<evidence type="ECO:0000313" key="2">
    <source>
        <dbReference type="Proteomes" id="UP001163324"/>
    </source>
</evidence>
<dbReference type="EMBL" id="CM047940">
    <property type="protein sequence ID" value="KAI9903767.1"/>
    <property type="molecule type" value="Genomic_DNA"/>
</dbReference>
<organism evidence="1 2">
    <name type="scientific">Trichothecium roseum</name>
    <dbReference type="NCBI Taxonomy" id="47278"/>
    <lineage>
        <taxon>Eukaryota</taxon>
        <taxon>Fungi</taxon>
        <taxon>Dikarya</taxon>
        <taxon>Ascomycota</taxon>
        <taxon>Pezizomycotina</taxon>
        <taxon>Sordariomycetes</taxon>
        <taxon>Hypocreomycetidae</taxon>
        <taxon>Hypocreales</taxon>
        <taxon>Hypocreales incertae sedis</taxon>
        <taxon>Trichothecium</taxon>
    </lineage>
</organism>
<sequence length="84" mass="9484">MPAINTTPKMTARPVGATRFLPAFIAVTSVAVVGTYVNSQLRREAREFDRSFSRYNTPASEAQRRKTYEGASDPRNSWFNILGW</sequence>